<dbReference type="AlphaFoldDB" id="A0A6B1G531"/>
<keyword evidence="2" id="KW-0378">Hydrolase</keyword>
<feature type="domain" description="PDZ" evidence="4">
    <location>
        <begin position="319"/>
        <end position="388"/>
    </location>
</feature>
<gene>
    <name evidence="5" type="ORF">F4148_05510</name>
</gene>
<dbReference type="GO" id="GO:0006508">
    <property type="term" value="P:proteolysis"/>
    <property type="evidence" value="ECO:0007669"/>
    <property type="project" value="UniProtKB-KW"/>
</dbReference>
<accession>A0A6B1G531</accession>
<dbReference type="GO" id="GO:0004252">
    <property type="term" value="F:serine-type endopeptidase activity"/>
    <property type="evidence" value="ECO:0007669"/>
    <property type="project" value="InterPro"/>
</dbReference>
<sequence length="490" mass="52040">MYRCRTSSPVHWSRCLSDKGSVPVQPKTVSLRTFVIVVGILTVAFVIGLAGIGRIEITPATVDATTPQYRPQEFTYITQEEGPDHPDQALLSSIYEGATQSVVSIQVRRSGSRSQDPTQGMWGQGSGWVWDEEGHIVTNSHVIEDAVDIFVSFSNGRWAEAELVADDSQSDLAVLKVEAPEGMVLLPLERAPALPKVGHYTIALGSPFGLDNSMTLGIVSALGRSMRVGAPGLSGRYSLPEVIQTDAAINPGNSGGPLLDLSGRVVGINFAIRTDERTPFGTGVNSGVGFAIPILVAERVIPALIEDGEFVYPFLGISGRTISAPVAREADLNPNVLGVLVGQVLRGGPSAEAGLRNGDIIVRIDGAEVRSFEDVISYLVMQKSPGEVVEIEVLRGRRSRTFEVELDARPPVQAGGEAAPQVISSGEAIGIAVDEVSDEIGRIRRSSARSGIRGGMRVWIVTLVGEEETATVLVDALSGEVLSLEVDSGN</sequence>
<dbReference type="EMBL" id="VYDA01000210">
    <property type="protein sequence ID" value="MYH61224.1"/>
    <property type="molecule type" value="Genomic_DNA"/>
</dbReference>
<dbReference type="InterPro" id="IPR001478">
    <property type="entry name" value="PDZ"/>
</dbReference>
<dbReference type="SUPFAM" id="SSF50494">
    <property type="entry name" value="Trypsin-like serine proteases"/>
    <property type="match status" value="1"/>
</dbReference>
<keyword evidence="1" id="KW-0645">Protease</keyword>
<dbReference type="InterPro" id="IPR001940">
    <property type="entry name" value="Peptidase_S1C"/>
</dbReference>
<dbReference type="InterPro" id="IPR009003">
    <property type="entry name" value="Peptidase_S1_PA"/>
</dbReference>
<dbReference type="Gene3D" id="2.40.10.120">
    <property type="match status" value="1"/>
</dbReference>
<evidence type="ECO:0000259" key="4">
    <source>
        <dbReference type="PROSITE" id="PS50106"/>
    </source>
</evidence>
<organism evidence="5">
    <name type="scientific">Caldilineaceae bacterium SB0675_bin_29</name>
    <dbReference type="NCBI Taxonomy" id="2605266"/>
    <lineage>
        <taxon>Bacteria</taxon>
        <taxon>Bacillati</taxon>
        <taxon>Chloroflexota</taxon>
        <taxon>Caldilineae</taxon>
        <taxon>Caldilineales</taxon>
        <taxon>Caldilineaceae</taxon>
    </lineage>
</organism>
<keyword evidence="3" id="KW-1133">Transmembrane helix</keyword>
<dbReference type="InterPro" id="IPR036034">
    <property type="entry name" value="PDZ_sf"/>
</dbReference>
<dbReference type="Pfam" id="PF13180">
    <property type="entry name" value="PDZ_2"/>
    <property type="match status" value="1"/>
</dbReference>
<name>A0A6B1G531_9CHLR</name>
<proteinExistence type="predicted"/>
<evidence type="ECO:0000256" key="3">
    <source>
        <dbReference type="SAM" id="Phobius"/>
    </source>
</evidence>
<evidence type="ECO:0000256" key="2">
    <source>
        <dbReference type="ARBA" id="ARBA00022801"/>
    </source>
</evidence>
<dbReference type="SMART" id="SM00228">
    <property type="entry name" value="PDZ"/>
    <property type="match status" value="1"/>
</dbReference>
<protein>
    <submittedName>
        <fullName evidence="5">PDZ domain-containing protein</fullName>
    </submittedName>
</protein>
<comment type="caution">
    <text evidence="5">The sequence shown here is derived from an EMBL/GenBank/DDBJ whole genome shotgun (WGS) entry which is preliminary data.</text>
</comment>
<dbReference type="PANTHER" id="PTHR43343">
    <property type="entry name" value="PEPTIDASE S12"/>
    <property type="match status" value="1"/>
</dbReference>
<dbReference type="PROSITE" id="PS50106">
    <property type="entry name" value="PDZ"/>
    <property type="match status" value="1"/>
</dbReference>
<dbReference type="PRINTS" id="PR00834">
    <property type="entry name" value="PROTEASES2C"/>
</dbReference>
<dbReference type="Gene3D" id="2.30.42.10">
    <property type="match status" value="1"/>
</dbReference>
<dbReference type="InterPro" id="IPR051201">
    <property type="entry name" value="Chloro_Bact_Ser_Proteases"/>
</dbReference>
<keyword evidence="3" id="KW-0472">Membrane</keyword>
<dbReference type="PANTHER" id="PTHR43343:SF3">
    <property type="entry name" value="PROTEASE DO-LIKE 8, CHLOROPLASTIC"/>
    <property type="match status" value="1"/>
</dbReference>
<dbReference type="Pfam" id="PF13365">
    <property type="entry name" value="Trypsin_2"/>
    <property type="match status" value="1"/>
</dbReference>
<feature type="transmembrane region" description="Helical" evidence="3">
    <location>
        <begin position="29"/>
        <end position="52"/>
    </location>
</feature>
<keyword evidence="3" id="KW-0812">Transmembrane</keyword>
<dbReference type="CDD" id="cd06779">
    <property type="entry name" value="cpPDZ_Deg_HtrA-like"/>
    <property type="match status" value="1"/>
</dbReference>
<reference evidence="5" key="1">
    <citation type="submission" date="2019-09" db="EMBL/GenBank/DDBJ databases">
        <title>Characterisation of the sponge microbiome using genome-centric metagenomics.</title>
        <authorList>
            <person name="Engelberts J.P."/>
            <person name="Robbins S.J."/>
            <person name="De Goeij J.M."/>
            <person name="Aranda M."/>
            <person name="Bell S.C."/>
            <person name="Webster N.S."/>
        </authorList>
    </citation>
    <scope>NUCLEOTIDE SEQUENCE</scope>
    <source>
        <strain evidence="5">SB0675_bin_29</strain>
    </source>
</reference>
<evidence type="ECO:0000256" key="1">
    <source>
        <dbReference type="ARBA" id="ARBA00022670"/>
    </source>
</evidence>
<dbReference type="SUPFAM" id="SSF50156">
    <property type="entry name" value="PDZ domain-like"/>
    <property type="match status" value="1"/>
</dbReference>
<evidence type="ECO:0000313" key="5">
    <source>
        <dbReference type="EMBL" id="MYH61224.1"/>
    </source>
</evidence>